<dbReference type="KEGG" id="brs:S23_43380"/>
<dbReference type="InterPro" id="IPR006597">
    <property type="entry name" value="Sel1-like"/>
</dbReference>
<reference evidence="1 2" key="1">
    <citation type="journal article" date="2012" name="Microbes Environ.">
        <title>Complete genome sequence of Bradyrhizobium sp. S23321: insights into symbiosis evolution in soil oligotrophs.</title>
        <authorList>
            <person name="Okubo T."/>
            <person name="Tsukui T."/>
            <person name="Maita H."/>
            <person name="Okamoto S."/>
            <person name="Oshima K."/>
            <person name="Fujisawa T."/>
            <person name="Saito A."/>
            <person name="Futamata H."/>
            <person name="Hattori R."/>
            <person name="Shimomura Y."/>
            <person name="Haruta S."/>
            <person name="Morimoto S."/>
            <person name="Wang Y."/>
            <person name="Sakai Y."/>
            <person name="Hattori M."/>
            <person name="Aizawa S."/>
            <person name="Nagashima K.V.P."/>
            <person name="Masuda S."/>
            <person name="Hattori T."/>
            <person name="Yamashita A."/>
            <person name="Bao Z."/>
            <person name="Hayatsu M."/>
            <person name="Kajiya-Kanegae H."/>
            <person name="Yoshinaga I."/>
            <person name="Sakamoto K."/>
            <person name="Toyota K."/>
            <person name="Nakao M."/>
            <person name="Kohara M."/>
            <person name="Anda M."/>
            <person name="Niwa R."/>
            <person name="Jung-Hwan P."/>
            <person name="Sameshima-Saito R."/>
            <person name="Tokuda S."/>
            <person name="Yamamoto S."/>
            <person name="Yamamoto S."/>
            <person name="Yokoyama T."/>
            <person name="Akutsu T."/>
            <person name="Nakamura Y."/>
            <person name="Nakahira-Yanaka Y."/>
            <person name="Takada Hoshino Y."/>
            <person name="Hirakawa H."/>
            <person name="Mitsui H."/>
            <person name="Terasawa K."/>
            <person name="Itakura M."/>
            <person name="Sato S."/>
            <person name="Ikeda-Ohtsubo W."/>
            <person name="Sakakura N."/>
            <person name="Kaminuma E."/>
            <person name="Minamisawa K."/>
        </authorList>
    </citation>
    <scope>NUCLEOTIDE SEQUENCE [LARGE SCALE GENOMIC DNA]</scope>
    <source>
        <strain evidence="1 2">S23321</strain>
    </source>
</reference>
<gene>
    <name evidence="1" type="ORF">S23_43380</name>
</gene>
<dbReference type="Proteomes" id="UP000007886">
    <property type="component" value="Chromosome"/>
</dbReference>
<evidence type="ECO:0000313" key="2">
    <source>
        <dbReference type="Proteomes" id="UP000007886"/>
    </source>
</evidence>
<dbReference type="EMBL" id="AP012279">
    <property type="protein sequence ID" value="BAL77533.1"/>
    <property type="molecule type" value="Genomic_DNA"/>
</dbReference>
<dbReference type="Gene3D" id="1.25.40.10">
    <property type="entry name" value="Tetratricopeptide repeat domain"/>
    <property type="match status" value="1"/>
</dbReference>
<dbReference type="Pfam" id="PF08238">
    <property type="entry name" value="Sel1"/>
    <property type="match status" value="1"/>
</dbReference>
<proteinExistence type="predicted"/>
<dbReference type="InterPro" id="IPR011990">
    <property type="entry name" value="TPR-like_helical_dom_sf"/>
</dbReference>
<evidence type="ECO:0000313" key="1">
    <source>
        <dbReference type="EMBL" id="BAL77533.1"/>
    </source>
</evidence>
<sequence length="161" mass="17752">MFSDALGFDVATARYLLKQGEEGEGVAYLQEFIAKGSVMAMIDMAEHLDDKGDQSASLTLMGRAEASVTDDDFESRLYLAGALRRGLGAGTARERYFRSFRLKERVAEAGHLATIREMIVNYSHGLNGAPKDSERAIYWLRKAAALGDEKAKQILREEGLS</sequence>
<dbReference type="SUPFAM" id="SSF81901">
    <property type="entry name" value="HCP-like"/>
    <property type="match status" value="1"/>
</dbReference>
<accession>A0AAI8MCD1</accession>
<name>A0AAI8MCD1_9BRAD</name>
<keyword evidence="2" id="KW-1185">Reference proteome</keyword>
<protein>
    <recommendedName>
        <fullName evidence="3">Sel1 repeat family protein</fullName>
    </recommendedName>
</protein>
<evidence type="ECO:0008006" key="3">
    <source>
        <dbReference type="Google" id="ProtNLM"/>
    </source>
</evidence>
<dbReference type="AlphaFoldDB" id="A0AAI8MCD1"/>
<organism evidence="1 2">
    <name type="scientific">Bradyrhizobium cosmicum</name>
    <dbReference type="NCBI Taxonomy" id="1404864"/>
    <lineage>
        <taxon>Bacteria</taxon>
        <taxon>Pseudomonadati</taxon>
        <taxon>Pseudomonadota</taxon>
        <taxon>Alphaproteobacteria</taxon>
        <taxon>Hyphomicrobiales</taxon>
        <taxon>Nitrobacteraceae</taxon>
        <taxon>Bradyrhizobium</taxon>
    </lineage>
</organism>
<dbReference type="RefSeq" id="WP_015686814.1">
    <property type="nucleotide sequence ID" value="NC_017082.1"/>
</dbReference>